<dbReference type="Pfam" id="PF01408">
    <property type="entry name" value="GFO_IDH_MocA"/>
    <property type="match status" value="1"/>
</dbReference>
<evidence type="ECO:0000259" key="6">
    <source>
        <dbReference type="Pfam" id="PF01408"/>
    </source>
</evidence>
<dbReference type="SUPFAM" id="SSF51735">
    <property type="entry name" value="NAD(P)-binding Rossmann-fold domains"/>
    <property type="match status" value="1"/>
</dbReference>
<reference evidence="8 9" key="1">
    <citation type="submission" date="2019-02" db="EMBL/GenBank/DDBJ databases">
        <title>Genome sequencing of the rare red list fungi Dentipellis fragilis.</title>
        <authorList>
            <person name="Buettner E."/>
            <person name="Kellner H."/>
        </authorList>
    </citation>
    <scope>NUCLEOTIDE SEQUENCE [LARGE SCALE GENOMIC DNA]</scope>
    <source>
        <strain evidence="8 9">DSM 105465</strain>
    </source>
</reference>
<feature type="domain" description="Gfo/Idh/MocA-like oxidoreductase N-terminal" evidence="6">
    <location>
        <begin position="26"/>
        <end position="146"/>
    </location>
</feature>
<dbReference type="AlphaFoldDB" id="A0A4Y9Z823"/>
<dbReference type="InterPro" id="IPR000683">
    <property type="entry name" value="Gfo/Idh/MocA-like_OxRdtase_N"/>
</dbReference>
<keyword evidence="2" id="KW-0560">Oxidoreductase</keyword>
<evidence type="ECO:0000259" key="7">
    <source>
        <dbReference type="Pfam" id="PF22725"/>
    </source>
</evidence>
<evidence type="ECO:0000313" key="9">
    <source>
        <dbReference type="Proteomes" id="UP000298327"/>
    </source>
</evidence>
<dbReference type="OrthoDB" id="64915at2759"/>
<dbReference type="Gene3D" id="3.40.50.720">
    <property type="entry name" value="NAD(P)-binding Rossmann-like Domain"/>
    <property type="match status" value="1"/>
</dbReference>
<dbReference type="InterPro" id="IPR050984">
    <property type="entry name" value="Gfo/Idh/MocA_domain"/>
</dbReference>
<comment type="catalytic activity">
    <reaction evidence="5">
        <text>D-xylose + NADP(+) = D-xylono-1,5-lactone + NADPH + H(+)</text>
        <dbReference type="Rhea" id="RHEA:22000"/>
        <dbReference type="ChEBI" id="CHEBI:15378"/>
        <dbReference type="ChEBI" id="CHEBI:15867"/>
        <dbReference type="ChEBI" id="CHEBI:53455"/>
        <dbReference type="ChEBI" id="CHEBI:57783"/>
        <dbReference type="ChEBI" id="CHEBI:58349"/>
        <dbReference type="EC" id="1.1.1.179"/>
    </reaction>
</comment>
<gene>
    <name evidence="8" type="ORF">EVG20_g1969</name>
</gene>
<dbReference type="InterPro" id="IPR036291">
    <property type="entry name" value="NAD(P)-bd_dom_sf"/>
</dbReference>
<accession>A0A4Y9Z823</accession>
<proteinExistence type="inferred from homology"/>
<evidence type="ECO:0000256" key="5">
    <source>
        <dbReference type="ARBA" id="ARBA00049233"/>
    </source>
</evidence>
<comment type="caution">
    <text evidence="8">The sequence shown here is derived from an EMBL/GenBank/DDBJ whole genome shotgun (WGS) entry which is preliminary data.</text>
</comment>
<evidence type="ECO:0000313" key="8">
    <source>
        <dbReference type="EMBL" id="TFY71026.1"/>
    </source>
</evidence>
<dbReference type="SUPFAM" id="SSF55347">
    <property type="entry name" value="Glyceraldehyde-3-phosphate dehydrogenase-like, C-terminal domain"/>
    <property type="match status" value="1"/>
</dbReference>
<dbReference type="PANTHER" id="PTHR22604">
    <property type="entry name" value="OXIDOREDUCTASES"/>
    <property type="match status" value="1"/>
</dbReference>
<comment type="similarity">
    <text evidence="1">Belongs to the Gfo/Idh/MocA family.</text>
</comment>
<evidence type="ECO:0000256" key="3">
    <source>
        <dbReference type="ARBA" id="ARBA00038984"/>
    </source>
</evidence>
<dbReference type="Proteomes" id="UP000298327">
    <property type="component" value="Unassembled WGS sequence"/>
</dbReference>
<dbReference type="GO" id="GO:0000166">
    <property type="term" value="F:nucleotide binding"/>
    <property type="evidence" value="ECO:0007669"/>
    <property type="project" value="InterPro"/>
</dbReference>
<dbReference type="GO" id="GO:0047837">
    <property type="term" value="F:D-xylose 1-dehydrogenase (NADP+) activity"/>
    <property type="evidence" value="ECO:0007669"/>
    <property type="project" value="UniProtKB-EC"/>
</dbReference>
<dbReference type="PANTHER" id="PTHR22604:SF105">
    <property type="entry name" value="TRANS-1,2-DIHYDROBENZENE-1,2-DIOL DEHYDROGENASE"/>
    <property type="match status" value="1"/>
</dbReference>
<sequence length="398" mass="43846">MVYAVCKRLYRVFYPLPPTSPSATPLRIGILGAANIAPIALILPAKNHPDAVVHAVAARDQTRADAFAKKWGIPKAYGGSGAYQKLLDDPEIEAVYNPLPNGLHYEWTMKALMAGKHVLLEKPSADTAEETRKMFELAEKKGLVLLEAFHYRFHPAAQRAKEIVASGEIGDITSIEVSLGVPRGIFGDDDIRLKYELGGGSFMDMGCYTMSTARYLAGADPVKVTSATADTASKFPKIDIGTTAVLAFPSKSGDSESSESQRTYPVTLKTHFRIPPRLGFIPVMPQVYAKVVGTRGELKFLNFAGPYIYHYIDAKKTDEKGNVVSSRTEKRYGEGEKYGWSTYRFQLEAFVDKVRGRTPQHWFDGADSVTNLTWIERVYEATDLGVRPASTVEIPGVI</sequence>
<dbReference type="Gene3D" id="3.30.360.10">
    <property type="entry name" value="Dihydrodipicolinate Reductase, domain 2"/>
    <property type="match status" value="1"/>
</dbReference>
<feature type="domain" description="GFO/IDH/MocA-like oxidoreductase" evidence="7">
    <location>
        <begin position="158"/>
        <end position="253"/>
    </location>
</feature>
<evidence type="ECO:0000256" key="2">
    <source>
        <dbReference type="ARBA" id="ARBA00023002"/>
    </source>
</evidence>
<evidence type="ECO:0000256" key="4">
    <source>
        <dbReference type="ARBA" id="ARBA00042988"/>
    </source>
</evidence>
<dbReference type="Pfam" id="PF22725">
    <property type="entry name" value="GFO_IDH_MocA_C3"/>
    <property type="match status" value="1"/>
</dbReference>
<dbReference type="STRING" id="205917.A0A4Y9Z823"/>
<protein>
    <recommendedName>
        <fullName evidence="3">D-xylose 1-dehydrogenase (NADP(+), D-xylono-1,5-lactone-forming)</fullName>
        <ecNumber evidence="3">1.1.1.179</ecNumber>
    </recommendedName>
    <alternativeName>
        <fullName evidence="4">D-xylose-NADP dehydrogenase</fullName>
    </alternativeName>
</protein>
<organism evidence="8 9">
    <name type="scientific">Dentipellis fragilis</name>
    <dbReference type="NCBI Taxonomy" id="205917"/>
    <lineage>
        <taxon>Eukaryota</taxon>
        <taxon>Fungi</taxon>
        <taxon>Dikarya</taxon>
        <taxon>Basidiomycota</taxon>
        <taxon>Agaricomycotina</taxon>
        <taxon>Agaricomycetes</taxon>
        <taxon>Russulales</taxon>
        <taxon>Hericiaceae</taxon>
        <taxon>Dentipellis</taxon>
    </lineage>
</organism>
<name>A0A4Y9Z823_9AGAM</name>
<dbReference type="EC" id="1.1.1.179" evidence="3"/>
<keyword evidence="9" id="KW-1185">Reference proteome</keyword>
<evidence type="ECO:0000256" key="1">
    <source>
        <dbReference type="ARBA" id="ARBA00010928"/>
    </source>
</evidence>
<dbReference type="InterPro" id="IPR055170">
    <property type="entry name" value="GFO_IDH_MocA-like_dom"/>
</dbReference>
<dbReference type="EMBL" id="SEOQ01000070">
    <property type="protein sequence ID" value="TFY71026.1"/>
    <property type="molecule type" value="Genomic_DNA"/>
</dbReference>